<keyword evidence="2" id="KW-1185">Reference proteome</keyword>
<sequence length="94" mass="11039">DCADNYNYTQEWDLTEIELDILDGRQYNVDFSYFESEEDLLDNNNRIQNPLNYTNTSNPQTIYAKIRNATTDCFDIVPFDIILNSPPQINDFES</sequence>
<comment type="caution">
    <text evidence="1">The sequence shown here is derived from an EMBL/GenBank/DDBJ whole genome shotgun (WGS) entry which is preliminary data.</text>
</comment>
<name>A0ABX2E9E3_9FLAO</name>
<evidence type="ECO:0000313" key="2">
    <source>
        <dbReference type="Proteomes" id="UP000805085"/>
    </source>
</evidence>
<accession>A0ABX2E9E3</accession>
<gene>
    <name evidence="1" type="ORF">HNV10_17130</name>
</gene>
<dbReference type="EMBL" id="JABRWQ010000052">
    <property type="protein sequence ID" value="NRD24977.1"/>
    <property type="molecule type" value="Genomic_DNA"/>
</dbReference>
<evidence type="ECO:0000313" key="1">
    <source>
        <dbReference type="EMBL" id="NRD24977.1"/>
    </source>
</evidence>
<dbReference type="Proteomes" id="UP000805085">
    <property type="component" value="Unassembled WGS sequence"/>
</dbReference>
<dbReference type="RefSeq" id="WP_394353366.1">
    <property type="nucleotide sequence ID" value="NZ_JABRWQ010000052.1"/>
</dbReference>
<feature type="non-terminal residue" evidence="1">
    <location>
        <position position="94"/>
    </location>
</feature>
<reference evidence="1 2" key="1">
    <citation type="journal article" date="2015" name="Int. J. Syst. Evol. Microbiol.">
        <title>Winogradskyella litoriviva sp. nov., isolated from coastal seawater.</title>
        <authorList>
            <person name="Nedashkovskaya O.I."/>
            <person name="Kukhlevskiy A.D."/>
            <person name="Zhukova N.V."/>
            <person name="Kim S.J."/>
            <person name="Rhee S.K."/>
            <person name="Mikhailov V.V."/>
        </authorList>
    </citation>
    <scope>NUCLEOTIDE SEQUENCE [LARGE SCALE GENOMIC DNA]</scope>
    <source>
        <strain evidence="1 2">KMM6491</strain>
    </source>
</reference>
<proteinExistence type="predicted"/>
<feature type="non-terminal residue" evidence="1">
    <location>
        <position position="1"/>
    </location>
</feature>
<protein>
    <submittedName>
        <fullName evidence="1">Uncharacterized protein</fullName>
    </submittedName>
</protein>
<organism evidence="1 2">
    <name type="scientific">Winogradskyella litoriviva</name>
    <dbReference type="NCBI Taxonomy" id="1220182"/>
    <lineage>
        <taxon>Bacteria</taxon>
        <taxon>Pseudomonadati</taxon>
        <taxon>Bacteroidota</taxon>
        <taxon>Flavobacteriia</taxon>
        <taxon>Flavobacteriales</taxon>
        <taxon>Flavobacteriaceae</taxon>
        <taxon>Winogradskyella</taxon>
    </lineage>
</organism>